<evidence type="ECO:0008006" key="3">
    <source>
        <dbReference type="Google" id="ProtNLM"/>
    </source>
</evidence>
<evidence type="ECO:0000313" key="2">
    <source>
        <dbReference type="Proteomes" id="UP000054526"/>
    </source>
</evidence>
<evidence type="ECO:0000313" key="1">
    <source>
        <dbReference type="EMBL" id="KIL35146.1"/>
    </source>
</evidence>
<keyword evidence="2" id="KW-1185">Reference proteome</keyword>
<dbReference type="RefSeq" id="WP_041065224.1">
    <property type="nucleotide sequence ID" value="NZ_JXAL01000024.1"/>
</dbReference>
<accession>A0ABR5A269</accession>
<gene>
    <name evidence="1" type="ORF">SD71_16085</name>
</gene>
<dbReference type="EMBL" id="JXAL01000024">
    <property type="protein sequence ID" value="KIL35146.1"/>
    <property type="molecule type" value="Genomic_DNA"/>
</dbReference>
<comment type="caution">
    <text evidence="1">The sequence shown here is derived from an EMBL/GenBank/DDBJ whole genome shotgun (WGS) entry which is preliminary data.</text>
</comment>
<sequence length="199" mass="23849">MDILKIEELEQGISLECRECQVGTAQILKWLKSYEYDHKRVSIVYAGAHLKRKIHEQTHEGWTYRGDGSFRAFNMMKEHQIYIFVDESETLESLLWITFHELTHTALHDEKLLIYYFSHKRDDFIMERFNFRNPQAASDFYFADETISLQDEIHENLPEEKFCNDLATRIVGFDYSRPWWRERRKQLGLDVEAENTESA</sequence>
<organism evidence="1 2">
    <name type="scientific">Cohnella kolymensis</name>
    <dbReference type="NCBI Taxonomy" id="1590652"/>
    <lineage>
        <taxon>Bacteria</taxon>
        <taxon>Bacillati</taxon>
        <taxon>Bacillota</taxon>
        <taxon>Bacilli</taxon>
        <taxon>Bacillales</taxon>
        <taxon>Paenibacillaceae</taxon>
        <taxon>Cohnella</taxon>
    </lineage>
</organism>
<protein>
    <recommendedName>
        <fullName evidence="3">Phage metallopeptidase domain-containing protein</fullName>
    </recommendedName>
</protein>
<name>A0ABR5A269_9BACL</name>
<reference evidence="1 2" key="1">
    <citation type="submission" date="2014-12" db="EMBL/GenBank/DDBJ databases">
        <title>Draft genome sequence of Cohnella kolymensis strain B-2846.</title>
        <authorList>
            <person name="Karlyshev A.V."/>
            <person name="Kudryashova E.B."/>
        </authorList>
    </citation>
    <scope>NUCLEOTIDE SEQUENCE [LARGE SCALE GENOMIC DNA]</scope>
    <source>
        <strain evidence="1 2">VKM B-2846</strain>
    </source>
</reference>
<proteinExistence type="predicted"/>
<dbReference type="Proteomes" id="UP000054526">
    <property type="component" value="Unassembled WGS sequence"/>
</dbReference>